<keyword evidence="9" id="KW-1185">Reference proteome</keyword>
<feature type="domain" description="CcmH/CycL/Ccl2/NrfF N-terminal" evidence="7">
    <location>
        <begin position="37"/>
        <end position="151"/>
    </location>
</feature>
<accession>A0ABS2HFT9</accession>
<keyword evidence="8" id="KW-0456">Lyase</keyword>
<dbReference type="CDD" id="cd16378">
    <property type="entry name" value="CcmH_N"/>
    <property type="match status" value="1"/>
</dbReference>
<keyword evidence="5 6" id="KW-0408">Iron</keyword>
<dbReference type="Gene3D" id="1.10.8.640">
    <property type="entry name" value="Cytochrome C biogenesis protein"/>
    <property type="match status" value="1"/>
</dbReference>
<keyword evidence="6" id="KW-1133">Transmembrane helix</keyword>
<dbReference type="GO" id="GO:0016829">
    <property type="term" value="F:lyase activity"/>
    <property type="evidence" value="ECO:0007669"/>
    <property type="project" value="UniProtKB-KW"/>
</dbReference>
<keyword evidence="2 6" id="KW-0349">Heme</keyword>
<proteinExistence type="inferred from homology"/>
<dbReference type="Pfam" id="PF03918">
    <property type="entry name" value="CcmH"/>
    <property type="match status" value="1"/>
</dbReference>
<evidence type="ECO:0000256" key="1">
    <source>
        <dbReference type="ARBA" id="ARBA00010342"/>
    </source>
</evidence>
<protein>
    <recommendedName>
        <fullName evidence="6">Formate-dependent nitrite reductase complex subunit</fullName>
    </recommendedName>
</protein>
<evidence type="ECO:0000256" key="4">
    <source>
        <dbReference type="ARBA" id="ARBA00022729"/>
    </source>
</evidence>
<feature type="transmembrane region" description="Helical" evidence="6">
    <location>
        <begin position="122"/>
        <end position="143"/>
    </location>
</feature>
<dbReference type="InterPro" id="IPR017565">
    <property type="entry name" value="For-dep_Cytc_NO2Rdtase_NrfF"/>
</dbReference>
<dbReference type="Proteomes" id="UP000809621">
    <property type="component" value="Unassembled WGS sequence"/>
</dbReference>
<keyword evidence="4 6" id="KW-0732">Signal</keyword>
<dbReference type="PANTHER" id="PTHR47870">
    <property type="entry name" value="CYTOCHROME C-TYPE BIOGENESIS PROTEIN CCMH"/>
    <property type="match status" value="1"/>
</dbReference>
<dbReference type="EMBL" id="JAFEUM010000002">
    <property type="protein sequence ID" value="MBM7035914.1"/>
    <property type="molecule type" value="Genomic_DNA"/>
</dbReference>
<keyword evidence="6" id="KW-0812">Transmembrane</keyword>
<comment type="caution">
    <text evidence="8">The sequence shown here is derived from an EMBL/GenBank/DDBJ whole genome shotgun (WGS) entry which is preliminary data.</text>
</comment>
<reference evidence="8 9" key="1">
    <citation type="submission" date="2021-02" db="EMBL/GenBank/DDBJ databases">
        <authorList>
            <person name="Park J.-S."/>
        </authorList>
    </citation>
    <scope>NUCLEOTIDE SEQUENCE [LARGE SCALE GENOMIC DNA]</scope>
    <source>
        <strain evidence="8 9">188UL20-2</strain>
    </source>
</reference>
<dbReference type="InterPro" id="IPR051263">
    <property type="entry name" value="C-type_cytochrome_biogenesis"/>
</dbReference>
<gene>
    <name evidence="8" type="primary">nrfF</name>
    <name evidence="8" type="ORF">JQC93_05785</name>
</gene>
<evidence type="ECO:0000256" key="6">
    <source>
        <dbReference type="RuleBase" id="RU364112"/>
    </source>
</evidence>
<keyword evidence="6" id="KW-0472">Membrane</keyword>
<evidence type="ECO:0000256" key="3">
    <source>
        <dbReference type="ARBA" id="ARBA00022723"/>
    </source>
</evidence>
<dbReference type="PANTHER" id="PTHR47870:SF2">
    <property type="entry name" value="FORMATE-DEPENDENT NITRITE REDUCTASE COMPLEX SUBUNIT NRFF"/>
    <property type="match status" value="1"/>
</dbReference>
<dbReference type="InterPro" id="IPR038297">
    <property type="entry name" value="CcmH/CycL/NrfF/Ccl2_sf"/>
</dbReference>
<evidence type="ECO:0000259" key="7">
    <source>
        <dbReference type="Pfam" id="PF03918"/>
    </source>
</evidence>
<comment type="function">
    <text evidence="6">Possible subunit of a heme lyase.</text>
</comment>
<organism evidence="8 9">
    <name type="scientific">Vibrio ulleungensis</name>
    <dbReference type="NCBI Taxonomy" id="2807619"/>
    <lineage>
        <taxon>Bacteria</taxon>
        <taxon>Pseudomonadati</taxon>
        <taxon>Pseudomonadota</taxon>
        <taxon>Gammaproteobacteria</taxon>
        <taxon>Vibrionales</taxon>
        <taxon>Vibrionaceae</taxon>
        <taxon>Vibrio</taxon>
    </lineage>
</organism>
<dbReference type="InterPro" id="IPR005616">
    <property type="entry name" value="CcmH/CycL/Ccl2/NrfF_N"/>
</dbReference>
<name>A0ABS2HFT9_9VIBR</name>
<dbReference type="NCBIfam" id="TIGR03147">
    <property type="entry name" value="cyt_nit_nrfF"/>
    <property type="match status" value="1"/>
</dbReference>
<sequence length="153" mass="17664">MRLVHRGQWVVLAFLLLVGSFYSHGNDLFVSDNQERIAQVELFEFDSLEQQKRAISLAKSLRCPQCQNQNLVESNSPMAMDLRLVVYQKIKQGQSDQEIIEFMTNRYGEFVRYNPGLNSQTLVLWFAPLALLGLLAFIIYVLFKKSQNSTKND</sequence>
<comment type="similarity">
    <text evidence="1 6">Belongs to the CcmH/CycL/Ccl2/NrfF family.</text>
</comment>
<keyword evidence="3 6" id="KW-0479">Metal-binding</keyword>
<evidence type="ECO:0000313" key="8">
    <source>
        <dbReference type="EMBL" id="MBM7035914.1"/>
    </source>
</evidence>
<dbReference type="RefSeq" id="WP_205157532.1">
    <property type="nucleotide sequence ID" value="NZ_JAFEUM010000002.1"/>
</dbReference>
<evidence type="ECO:0000313" key="9">
    <source>
        <dbReference type="Proteomes" id="UP000809621"/>
    </source>
</evidence>
<evidence type="ECO:0000256" key="5">
    <source>
        <dbReference type="ARBA" id="ARBA00023004"/>
    </source>
</evidence>
<evidence type="ECO:0000256" key="2">
    <source>
        <dbReference type="ARBA" id="ARBA00022617"/>
    </source>
</evidence>